<evidence type="ECO:0000259" key="5">
    <source>
        <dbReference type="PROSITE" id="PS50966"/>
    </source>
</evidence>
<protein>
    <submittedName>
        <fullName evidence="7">Ubiquitin carboxyl-terminal hydrolase 36-like</fullName>
    </submittedName>
</protein>
<dbReference type="GeneID" id="113212178"/>
<dbReference type="PROSITE" id="PS50235">
    <property type="entry name" value="USP_3"/>
    <property type="match status" value="1"/>
</dbReference>
<evidence type="ECO:0000256" key="2">
    <source>
        <dbReference type="PROSITE-ProRule" id="PRU00325"/>
    </source>
</evidence>
<dbReference type="GO" id="GO:0004843">
    <property type="term" value="F:cysteine-type deubiquitinase activity"/>
    <property type="evidence" value="ECO:0007669"/>
    <property type="project" value="InterPro"/>
</dbReference>
<organism evidence="6 7">
    <name type="scientific">Frankliniella occidentalis</name>
    <name type="common">Western flower thrips</name>
    <name type="synonym">Euthrips occidentalis</name>
    <dbReference type="NCBI Taxonomy" id="133901"/>
    <lineage>
        <taxon>Eukaryota</taxon>
        <taxon>Metazoa</taxon>
        <taxon>Ecdysozoa</taxon>
        <taxon>Arthropoda</taxon>
        <taxon>Hexapoda</taxon>
        <taxon>Insecta</taxon>
        <taxon>Pterygota</taxon>
        <taxon>Neoptera</taxon>
        <taxon>Paraneoptera</taxon>
        <taxon>Thysanoptera</taxon>
        <taxon>Terebrantia</taxon>
        <taxon>Thripoidea</taxon>
        <taxon>Thripidae</taxon>
        <taxon>Frankliniella</taxon>
    </lineage>
</organism>
<dbReference type="PROSITE" id="PS50966">
    <property type="entry name" value="ZF_SWIM"/>
    <property type="match status" value="1"/>
</dbReference>
<keyword evidence="2" id="KW-0479">Metal-binding</keyword>
<dbReference type="SUPFAM" id="SSF54001">
    <property type="entry name" value="Cysteine proteinases"/>
    <property type="match status" value="1"/>
</dbReference>
<dbReference type="AlphaFoldDB" id="A0A6J1T7E3"/>
<keyword evidence="6" id="KW-1185">Reference proteome</keyword>
<dbReference type="PANTHER" id="PTHR24006">
    <property type="entry name" value="UBIQUITIN CARBOXYL-TERMINAL HYDROLASE"/>
    <property type="match status" value="1"/>
</dbReference>
<dbReference type="InterPro" id="IPR038765">
    <property type="entry name" value="Papain-like_cys_pep_sf"/>
</dbReference>
<accession>A0A6J1T7E3</accession>
<evidence type="ECO:0000313" key="7">
    <source>
        <dbReference type="RefSeq" id="XP_026286571.2"/>
    </source>
</evidence>
<evidence type="ECO:0000256" key="1">
    <source>
        <dbReference type="ARBA" id="ARBA00009085"/>
    </source>
</evidence>
<keyword evidence="2" id="KW-0863">Zinc-finger</keyword>
<dbReference type="KEGG" id="foc:113212178"/>
<dbReference type="RefSeq" id="XP_026286571.2">
    <property type="nucleotide sequence ID" value="XM_026430786.2"/>
</dbReference>
<feature type="compositionally biased region" description="Polar residues" evidence="3">
    <location>
        <begin position="271"/>
        <end position="281"/>
    </location>
</feature>
<sequence>MKCVQALAHSDLLLVWPGFNINVQQDAHEFLLKLLEQVRHDFCRETKLSVEEVDIHKYPLGTVFAGWLQTSGFCKCTRSTKVYELVDHLNLPLCTSVQEALRKFTNTEEVNDFKCPSCDSINSYSRKIDILHEPEVLILQLKRFDSSTDEKCDDCVTIDMDIVINEASFTFVSCVAHLGPSRKNGHYICITRCPDGSFVQFNDHNVSKTLCAPLSLMSRNGYLIFYKRNPVESKLPQSLGSLLVRNEPLATSTPNKVTPLKIKRRHRQGPKETSFQSSNIYELQAKSSRKQLFNDEPSSPALNQDGLKRSKGTVTPIKILRRKRKEPKETSLQSSHIYDLQTKKVKGQVPTDEPHPSSPVNHNHFQGTPVKITPIKIKKRKREEPKENSQQSSHIYEINSKPLEKSKKNCLRDKEEDIFGLETEVCRGVDRAFEEDILGPESDVCHAVGRSFKDVVLLPNEVPGATLPYAEVKKNSMDDLRRWLECYGFSKLGIKDQLVSRVENVIRIKGNRAVDPQLDEGRWYTQKKNTQQTTLVASQPTTFPTSGWDTFPSIQIPNMFNYGHIYFYLIESMPVYSDPSLSIVEDSDSGFSDEESNQVVDPFADDAGSIQHCKKIRRGMVFLKSGHVRKVENTSMGAVYFVRAQVRASMRMDFYNVQVAISTMSGNVKICTCTCKQQALGRCSHVSATLLFMWCHIQLNGYDGKSSAVS</sequence>
<gene>
    <name evidence="7" type="primary">LOC113212178</name>
</gene>
<dbReference type="InterPro" id="IPR001394">
    <property type="entry name" value="Peptidase_C19_UCH"/>
</dbReference>
<feature type="region of interest" description="Disordered" evidence="3">
    <location>
        <begin position="253"/>
        <end position="399"/>
    </location>
</feature>
<keyword evidence="2" id="KW-0862">Zinc</keyword>
<dbReference type="InterPro" id="IPR007527">
    <property type="entry name" value="Znf_SWIM"/>
</dbReference>
<evidence type="ECO:0000313" key="6">
    <source>
        <dbReference type="Proteomes" id="UP000504606"/>
    </source>
</evidence>
<feature type="domain" description="SWIM-type" evidence="5">
    <location>
        <begin position="655"/>
        <end position="694"/>
    </location>
</feature>
<dbReference type="InterPro" id="IPR028889">
    <property type="entry name" value="USP"/>
</dbReference>
<name>A0A6J1T7E3_FRAOC</name>
<dbReference type="GO" id="GO:0005829">
    <property type="term" value="C:cytosol"/>
    <property type="evidence" value="ECO:0007669"/>
    <property type="project" value="TreeGrafter"/>
</dbReference>
<proteinExistence type="inferred from homology"/>
<dbReference type="GO" id="GO:0005634">
    <property type="term" value="C:nucleus"/>
    <property type="evidence" value="ECO:0007669"/>
    <property type="project" value="TreeGrafter"/>
</dbReference>
<dbReference type="CDD" id="cd02257">
    <property type="entry name" value="Peptidase_C19"/>
    <property type="match status" value="1"/>
</dbReference>
<evidence type="ECO:0000259" key="4">
    <source>
        <dbReference type="PROSITE" id="PS50235"/>
    </source>
</evidence>
<dbReference type="Pfam" id="PF00443">
    <property type="entry name" value="UCH"/>
    <property type="match status" value="1"/>
</dbReference>
<dbReference type="InterPro" id="IPR050164">
    <property type="entry name" value="Peptidase_C19"/>
</dbReference>
<dbReference type="OrthoDB" id="6784223at2759"/>
<feature type="domain" description="USP" evidence="4">
    <location>
        <begin position="1"/>
        <end position="229"/>
    </location>
</feature>
<evidence type="ECO:0000256" key="3">
    <source>
        <dbReference type="SAM" id="MobiDB-lite"/>
    </source>
</evidence>
<comment type="similarity">
    <text evidence="1">Belongs to the peptidase C19 family.</text>
</comment>
<dbReference type="Gene3D" id="3.90.70.10">
    <property type="entry name" value="Cysteine proteinases"/>
    <property type="match status" value="1"/>
</dbReference>
<dbReference type="Proteomes" id="UP000504606">
    <property type="component" value="Unplaced"/>
</dbReference>
<reference evidence="7" key="1">
    <citation type="submission" date="2025-08" db="UniProtKB">
        <authorList>
            <consortium name="RefSeq"/>
        </authorList>
    </citation>
    <scope>IDENTIFICATION</scope>
    <source>
        <tissue evidence="7">Whole organism</tissue>
    </source>
</reference>
<dbReference type="GO" id="GO:0008270">
    <property type="term" value="F:zinc ion binding"/>
    <property type="evidence" value="ECO:0007669"/>
    <property type="project" value="UniProtKB-KW"/>
</dbReference>
<dbReference type="GO" id="GO:0016579">
    <property type="term" value="P:protein deubiquitination"/>
    <property type="evidence" value="ECO:0007669"/>
    <property type="project" value="InterPro"/>
</dbReference>